<evidence type="ECO:0000313" key="2">
    <source>
        <dbReference type="Proteomes" id="UP000320913"/>
    </source>
</evidence>
<dbReference type="AlphaFoldDB" id="A0A538T2W1"/>
<evidence type="ECO:0000313" key="1">
    <source>
        <dbReference type="EMBL" id="TMQ57864.1"/>
    </source>
</evidence>
<sequence length="276" mass="30305">MNVTTGLMQTFAKVVGAILGVLLALGASEAGAVPRYSARYGQKCALCHVNPSGGGLRASYASQKLVPEEIAWARAKPPALEEIDPMIAKHIMIGTDFREFYIGADVREARTDFFEMQADLYFAFQLDPSVTLYYDRGQSASYELFGLDYVLPTLYLKAGRFVPSYGWKFDDHTMFVRSELGFMPPANSDVGLEAGWSKGPFDVQAALVNGNRGSTLDNDLQMAGLVNAIYRRRLGPVGAALGVSEYHHPGDLVDYDAWGAYGYLTWKNVTWLGEAD</sequence>
<proteinExistence type="predicted"/>
<name>A0A538T2W1_UNCEI</name>
<accession>A0A538T2W1</accession>
<organism evidence="1 2">
    <name type="scientific">Eiseniibacteriota bacterium</name>
    <dbReference type="NCBI Taxonomy" id="2212470"/>
    <lineage>
        <taxon>Bacteria</taxon>
        <taxon>Candidatus Eiseniibacteriota</taxon>
    </lineage>
</organism>
<reference evidence="1 2" key="1">
    <citation type="journal article" date="2019" name="Nat. Microbiol.">
        <title>Mediterranean grassland soil C-N compound turnover is dependent on rainfall and depth, and is mediated by genomically divergent microorganisms.</title>
        <authorList>
            <person name="Diamond S."/>
            <person name="Andeer P.F."/>
            <person name="Li Z."/>
            <person name="Crits-Christoph A."/>
            <person name="Burstein D."/>
            <person name="Anantharaman K."/>
            <person name="Lane K.R."/>
            <person name="Thomas B.C."/>
            <person name="Pan C."/>
            <person name="Northen T.R."/>
            <person name="Banfield J.F."/>
        </authorList>
    </citation>
    <scope>NUCLEOTIDE SEQUENCE [LARGE SCALE GENOMIC DNA]</scope>
    <source>
        <strain evidence="1">WS_5</strain>
    </source>
</reference>
<dbReference type="Proteomes" id="UP000320913">
    <property type="component" value="Unassembled WGS sequence"/>
</dbReference>
<dbReference type="EMBL" id="VBOV01000150">
    <property type="protein sequence ID" value="TMQ57864.1"/>
    <property type="molecule type" value="Genomic_DNA"/>
</dbReference>
<feature type="non-terminal residue" evidence="1">
    <location>
        <position position="276"/>
    </location>
</feature>
<comment type="caution">
    <text evidence="1">The sequence shown here is derived from an EMBL/GenBank/DDBJ whole genome shotgun (WGS) entry which is preliminary data.</text>
</comment>
<gene>
    <name evidence="1" type="ORF">E6K75_06140</name>
</gene>
<protein>
    <submittedName>
        <fullName evidence="1">Uncharacterized protein</fullName>
    </submittedName>
</protein>